<dbReference type="PANTHER" id="PTHR24412:SF401">
    <property type="entry name" value="FI11917P"/>
    <property type="match status" value="1"/>
</dbReference>
<dbReference type="Gene3D" id="3.30.710.10">
    <property type="entry name" value="Potassium Channel Kv1.1, Chain A"/>
    <property type="match status" value="1"/>
</dbReference>
<dbReference type="SUPFAM" id="SSF50965">
    <property type="entry name" value="Galactose oxidase, central domain"/>
    <property type="match status" value="2"/>
</dbReference>
<dbReference type="Proteomes" id="UP000678499">
    <property type="component" value="Unassembled WGS sequence"/>
</dbReference>
<keyword evidence="3" id="KW-0009">Actin-binding</keyword>
<reference evidence="6" key="1">
    <citation type="submission" date="2020-11" db="EMBL/GenBank/DDBJ databases">
        <authorList>
            <person name="Tran Van P."/>
        </authorList>
    </citation>
    <scope>NUCLEOTIDE SEQUENCE</scope>
</reference>
<evidence type="ECO:0000256" key="2">
    <source>
        <dbReference type="ARBA" id="ARBA00022737"/>
    </source>
</evidence>
<dbReference type="InterPro" id="IPR011333">
    <property type="entry name" value="SKP1/BTB/POZ_sf"/>
</dbReference>
<dbReference type="GO" id="GO:0003779">
    <property type="term" value="F:actin binding"/>
    <property type="evidence" value="ECO:0007669"/>
    <property type="project" value="UniProtKB-KW"/>
</dbReference>
<dbReference type="InterPro" id="IPR011705">
    <property type="entry name" value="BACK"/>
</dbReference>
<dbReference type="SUPFAM" id="SSF54695">
    <property type="entry name" value="POZ domain"/>
    <property type="match status" value="1"/>
</dbReference>
<dbReference type="SMART" id="SM00612">
    <property type="entry name" value="Kelch"/>
    <property type="match status" value="6"/>
</dbReference>
<dbReference type="AlphaFoldDB" id="A0A7R9GHH9"/>
<feature type="domain" description="BTB" evidence="5">
    <location>
        <begin position="110"/>
        <end position="177"/>
    </location>
</feature>
<feature type="compositionally biased region" description="Low complexity" evidence="4">
    <location>
        <begin position="692"/>
        <end position="705"/>
    </location>
</feature>
<protein>
    <recommendedName>
        <fullName evidence="5">BTB domain-containing protein</fullName>
    </recommendedName>
</protein>
<dbReference type="Gene3D" id="2.120.10.80">
    <property type="entry name" value="Kelch-type beta propeller"/>
    <property type="match status" value="1"/>
</dbReference>
<dbReference type="InterPro" id="IPR000210">
    <property type="entry name" value="BTB/POZ_dom"/>
</dbReference>
<name>A0A7R9GHH9_9CRUS</name>
<dbReference type="Pfam" id="PF07707">
    <property type="entry name" value="BACK"/>
    <property type="match status" value="1"/>
</dbReference>
<dbReference type="Pfam" id="PF24681">
    <property type="entry name" value="Kelch_KLHDC2_KLHL20_DRC7"/>
    <property type="match status" value="1"/>
</dbReference>
<feature type="region of interest" description="Disordered" evidence="4">
    <location>
        <begin position="690"/>
        <end position="714"/>
    </location>
</feature>
<dbReference type="InterPro" id="IPR011043">
    <property type="entry name" value="Gal_Oxase/kelch_b-propeller"/>
</dbReference>
<keyword evidence="7" id="KW-1185">Reference proteome</keyword>
<keyword evidence="1" id="KW-0880">Kelch repeat</keyword>
<dbReference type="SMART" id="SM00875">
    <property type="entry name" value="BACK"/>
    <property type="match status" value="1"/>
</dbReference>
<dbReference type="EMBL" id="CAJPEX010002793">
    <property type="protein sequence ID" value="CAG0921496.1"/>
    <property type="molecule type" value="Genomic_DNA"/>
</dbReference>
<evidence type="ECO:0000313" key="7">
    <source>
        <dbReference type="Proteomes" id="UP000678499"/>
    </source>
</evidence>
<evidence type="ECO:0000256" key="4">
    <source>
        <dbReference type="SAM" id="MobiDB-lite"/>
    </source>
</evidence>
<accession>A0A7R9GHH9</accession>
<evidence type="ECO:0000256" key="3">
    <source>
        <dbReference type="ARBA" id="ARBA00023203"/>
    </source>
</evidence>
<dbReference type="OrthoDB" id="45365at2759"/>
<proteinExistence type="predicted"/>
<dbReference type="Pfam" id="PF01344">
    <property type="entry name" value="Kelch_1"/>
    <property type="match status" value="3"/>
</dbReference>
<evidence type="ECO:0000313" key="6">
    <source>
        <dbReference type="EMBL" id="CAD7281344.1"/>
    </source>
</evidence>
<feature type="non-terminal residue" evidence="6">
    <location>
        <position position="1"/>
    </location>
</feature>
<sequence length="807" mass="88744">MNGAAWSVAEDLHSLILIDPNSSSPSATAPGIISHQQPAFRNNVPVASSLASSSGLPYSANSSRVSTPLLPTSGSISGSSYPRKAKISLDTFPADVLRQMDSLRGLGILTDVDLLVESETFSAHRIVLAAASPYFKAMFVEGREQCDHGKLVLKGISGSVMADFLRCLYTGEVFLSQSTVCQLLSAAVMFQVAPLLDACCTYLTSLLDSGNAIGIAAFAQRHGCEILHRHAVQFIERHFVAVIGNSVNRLSVEQIKSFTWSAIQIWTQWLIHSSHSMEFLELPSPRVMEIIKSSNLNIAEERIVYDAVMRWVKHDEGTRTEKATALMKGVRCEHLPETFLQDQLKRCALIQKSPSLTGYLARVYQDIRDQHKHGSTESASSHLIYVVGGYQKSAVNVVECWNPKHPNWESVEGQWNPCSPLPEPRSGCGAAILQASFSHIGILYVAGGRIYKPSAGSYVDTDRCDAYDPYTKKWTRCTNMLHKRNRLGLVTLDGFIYAVGGCDKSCFLRSAERYDPTRNVWDRIGWLITSRVGAGYAVDKFIYAIGGFDGADRLKSVEQYDPTTTQWNFVASMKEKRSGAGVAAMGKFIYVFGGFDGSAQLNTIERYDIAQDVWHCVAVMNSPRSALAVCVVSDRIYTIGGYDGQDFRSDVDIFDPATQSWDSGLSLKFPRSGHAAAVAFGMVRRHNNGMTSSSISSGESKNHSSNAGPNSDSPLFELMNEDDVDVDIRQHNNALVDVKTVFPLLHFLLSPPRVVTFIRVPFCKLSRCRAFRTPGASSNVTLLGGTRVNVVDGKRRLASDKIWIQSQ</sequence>
<dbReference type="Pfam" id="PF00651">
    <property type="entry name" value="BTB"/>
    <property type="match status" value="1"/>
</dbReference>
<dbReference type="Gene3D" id="1.25.40.420">
    <property type="match status" value="2"/>
</dbReference>
<keyword evidence="2" id="KW-0677">Repeat</keyword>
<evidence type="ECO:0000259" key="5">
    <source>
        <dbReference type="PROSITE" id="PS50097"/>
    </source>
</evidence>
<gene>
    <name evidence="6" type="ORF">NMOB1V02_LOCUS8991</name>
</gene>
<evidence type="ECO:0000256" key="1">
    <source>
        <dbReference type="ARBA" id="ARBA00022441"/>
    </source>
</evidence>
<dbReference type="PROSITE" id="PS50097">
    <property type="entry name" value="BTB"/>
    <property type="match status" value="1"/>
</dbReference>
<dbReference type="SMART" id="SM00225">
    <property type="entry name" value="BTB"/>
    <property type="match status" value="1"/>
</dbReference>
<dbReference type="EMBL" id="OA884830">
    <property type="protein sequence ID" value="CAD7281344.1"/>
    <property type="molecule type" value="Genomic_DNA"/>
</dbReference>
<dbReference type="InterPro" id="IPR006652">
    <property type="entry name" value="Kelch_1"/>
</dbReference>
<organism evidence="6">
    <name type="scientific">Notodromas monacha</name>
    <dbReference type="NCBI Taxonomy" id="399045"/>
    <lineage>
        <taxon>Eukaryota</taxon>
        <taxon>Metazoa</taxon>
        <taxon>Ecdysozoa</taxon>
        <taxon>Arthropoda</taxon>
        <taxon>Crustacea</taxon>
        <taxon>Oligostraca</taxon>
        <taxon>Ostracoda</taxon>
        <taxon>Podocopa</taxon>
        <taxon>Podocopida</taxon>
        <taxon>Cypridocopina</taxon>
        <taxon>Cypridoidea</taxon>
        <taxon>Cyprididae</taxon>
        <taxon>Notodromas</taxon>
    </lineage>
</organism>
<dbReference type="InterPro" id="IPR015915">
    <property type="entry name" value="Kelch-typ_b-propeller"/>
</dbReference>
<dbReference type="PANTHER" id="PTHR24412">
    <property type="entry name" value="KELCH PROTEIN"/>
    <property type="match status" value="1"/>
</dbReference>